<evidence type="ECO:0000313" key="3">
    <source>
        <dbReference type="Proteomes" id="UP000007796"/>
    </source>
</evidence>
<evidence type="ECO:0000313" key="2">
    <source>
        <dbReference type="EMBL" id="EFW98780.1"/>
    </source>
</evidence>
<organism evidence="3">
    <name type="scientific">Grosmannia clavigera (strain kw1407 / UAMH 11150)</name>
    <name type="common">Blue stain fungus</name>
    <name type="synonym">Graphiocladiella clavigera</name>
    <dbReference type="NCBI Taxonomy" id="655863"/>
    <lineage>
        <taxon>Eukaryota</taxon>
        <taxon>Fungi</taxon>
        <taxon>Dikarya</taxon>
        <taxon>Ascomycota</taxon>
        <taxon>Pezizomycotina</taxon>
        <taxon>Sordariomycetes</taxon>
        <taxon>Sordariomycetidae</taxon>
        <taxon>Ophiostomatales</taxon>
        <taxon>Ophiostomataceae</taxon>
        <taxon>Leptographium</taxon>
    </lineage>
</organism>
<proteinExistence type="predicted"/>
<keyword evidence="3" id="KW-1185">Reference proteome</keyword>
<dbReference type="HOGENOM" id="CLU_004184_7_3_1"/>
<dbReference type="PANTHER" id="PTHR24148:SF78">
    <property type="entry name" value="HETEROKARYON INCOMPATIBILITY DOMAIN-CONTAINING PROTEIN"/>
    <property type="match status" value="1"/>
</dbReference>
<dbReference type="AlphaFoldDB" id="F0XUK5"/>
<name>F0XUK5_GROCL</name>
<feature type="domain" description="Heterokaryon incompatibility" evidence="1">
    <location>
        <begin position="2"/>
        <end position="123"/>
    </location>
</feature>
<dbReference type="STRING" id="655863.F0XUK5"/>
<dbReference type="Proteomes" id="UP000007796">
    <property type="component" value="Unassembled WGS sequence"/>
</dbReference>
<dbReference type="PANTHER" id="PTHR24148">
    <property type="entry name" value="ANKYRIN REPEAT DOMAIN-CONTAINING PROTEIN 39 HOMOLOG-RELATED"/>
    <property type="match status" value="1"/>
</dbReference>
<dbReference type="OrthoDB" id="2157530at2759"/>
<dbReference type="RefSeq" id="XP_014168263.1">
    <property type="nucleotide sequence ID" value="XM_014312788.1"/>
</dbReference>
<evidence type="ECO:0000259" key="1">
    <source>
        <dbReference type="Pfam" id="PF06985"/>
    </source>
</evidence>
<accession>F0XUK5</accession>
<reference evidence="2 3" key="1">
    <citation type="journal article" date="2011" name="Proc. Natl. Acad. Sci. U.S.A.">
        <title>Genome and transcriptome analyses of the mountain pine beetle-fungal symbiont Grosmannia clavigera, a lodgepole pine pathogen.</title>
        <authorList>
            <person name="DiGuistini S."/>
            <person name="Wang Y."/>
            <person name="Liao N.Y."/>
            <person name="Taylor G."/>
            <person name="Tanguay P."/>
            <person name="Feau N."/>
            <person name="Henrissat B."/>
            <person name="Chan S.K."/>
            <person name="Hesse-Orce U."/>
            <person name="Alamouti S.M."/>
            <person name="Tsui C.K.M."/>
            <person name="Docking R.T."/>
            <person name="Levasseur A."/>
            <person name="Haridas S."/>
            <person name="Robertson G."/>
            <person name="Birol I."/>
            <person name="Holt R.A."/>
            <person name="Marra M.A."/>
            <person name="Hamelin R.C."/>
            <person name="Hirst M."/>
            <person name="Jones S.J.M."/>
            <person name="Bohlmann J."/>
            <person name="Breuil C."/>
        </authorList>
    </citation>
    <scope>NUCLEOTIDE SEQUENCE [LARGE SCALE GENOMIC DNA]</scope>
    <source>
        <strain evidence="3">kw1407 / UAMH 11150</strain>
    </source>
</reference>
<dbReference type="InParanoid" id="F0XUK5"/>
<dbReference type="GeneID" id="25977865"/>
<gene>
    <name evidence="2" type="ORF">CMQ_4632</name>
</gene>
<sequence length="519" mass="58852">MAALQQLRMADRARVLWVDAVCINQQDIPERGEQVKLMAEIYHSASQVVVWLGEAHSNSTLAFKLIQKLAPVAGGEESPQSQQSQNASAIRPVDLTDVENAAWVALDALYWRPWFTRVWVIQEIAVSRSAVIMCGADIETFDSFCAVTNYISQHGLTAMTTAGTLRIQSLMMTRLNFQQKIEILLMNLLVNFRMYQATNAVDKVYALLNLANNTIIQPDYSMEAKDVYSKVAREFLAQSLLVLSFNCDPNWKAQDGIVSWAPDWSCRPREVAFLSRKRLRPWQAGGQGPHVIRFSEDSRTLFAQGRVIDKLRTVGEGYAYSDVNFSHLSQDAYGKILGKLDSTEEVTKYFHQRRWRGWEHLVLKLQSYPATGENIRTVFQKILIANADFDAYEGSRSLPSLETMFDAFRKYEWHRVPQRPATPEGQTEYGYYQTYMYYAVTASSGRTVFSTKRGYAGLAPYSSRPGDYVVVLHGGGTPYILRKSKRSENFIFMGEAYLHGFMDGEGIDDINSVQEFAIV</sequence>
<dbReference type="InterPro" id="IPR010730">
    <property type="entry name" value="HET"/>
</dbReference>
<dbReference type="Pfam" id="PF06985">
    <property type="entry name" value="HET"/>
    <property type="match status" value="1"/>
</dbReference>
<dbReference type="eggNOG" id="ENOG502SJQS">
    <property type="taxonomic scope" value="Eukaryota"/>
</dbReference>
<dbReference type="Pfam" id="PF26639">
    <property type="entry name" value="Het-6_barrel"/>
    <property type="match status" value="1"/>
</dbReference>
<protein>
    <submittedName>
        <fullName evidence="2">Heterokaryon incompatibility protein</fullName>
    </submittedName>
</protein>
<dbReference type="EMBL" id="GL630006">
    <property type="protein sequence ID" value="EFW98780.1"/>
    <property type="molecule type" value="Genomic_DNA"/>
</dbReference>
<dbReference type="InterPro" id="IPR052895">
    <property type="entry name" value="HetReg/Transcr_Mod"/>
</dbReference>